<comment type="caution">
    <text evidence="6">The sequence shown here is derived from an EMBL/GenBank/DDBJ whole genome shotgun (WGS) entry which is preliminary data.</text>
</comment>
<dbReference type="GO" id="GO:0046872">
    <property type="term" value="F:metal ion binding"/>
    <property type="evidence" value="ECO:0007669"/>
    <property type="project" value="UniProtKB-KW"/>
</dbReference>
<accession>F7NEC9</accession>
<dbReference type="InterPro" id="IPR054698">
    <property type="entry name" value="rSAM_Se_TrsS"/>
</dbReference>
<dbReference type="InterPro" id="IPR058240">
    <property type="entry name" value="rSAM_sf"/>
</dbReference>
<dbReference type="RefSeq" id="WP_004092232.1">
    <property type="nucleotide sequence ID" value="NZ_AFGF01000016.1"/>
</dbReference>
<dbReference type="GO" id="GO:0003824">
    <property type="term" value="F:catalytic activity"/>
    <property type="evidence" value="ECO:0007669"/>
    <property type="project" value="InterPro"/>
</dbReference>
<evidence type="ECO:0000256" key="1">
    <source>
        <dbReference type="ARBA" id="ARBA00022691"/>
    </source>
</evidence>
<evidence type="ECO:0000256" key="2">
    <source>
        <dbReference type="ARBA" id="ARBA00022723"/>
    </source>
</evidence>
<proteinExistence type="predicted"/>
<name>F7NEC9_9FIRM</name>
<evidence type="ECO:0000259" key="5">
    <source>
        <dbReference type="PROSITE" id="PS51918"/>
    </source>
</evidence>
<evidence type="ECO:0000313" key="7">
    <source>
        <dbReference type="Proteomes" id="UP000003240"/>
    </source>
</evidence>
<dbReference type="Pfam" id="PF23545">
    <property type="entry name" value="Zn_ribbon_HMPTM"/>
    <property type="match status" value="1"/>
</dbReference>
<reference evidence="6 7" key="1">
    <citation type="journal article" date="2011" name="EMBO J.">
        <title>Structural diversity of bacterial flagellar motors.</title>
        <authorList>
            <person name="Chen S."/>
            <person name="Beeby M."/>
            <person name="Murphy G.E."/>
            <person name="Leadbetter J.R."/>
            <person name="Hendrixson D.R."/>
            <person name="Briegel A."/>
            <person name="Li Z."/>
            <person name="Shi J."/>
            <person name="Tocheva E.I."/>
            <person name="Muller A."/>
            <person name="Dobro M.J."/>
            <person name="Jensen G.J."/>
        </authorList>
    </citation>
    <scope>NUCLEOTIDE SEQUENCE [LARGE SCALE GENOMIC DNA]</scope>
    <source>
        <strain evidence="6 7">DSM 6540</strain>
    </source>
</reference>
<feature type="domain" description="Radical SAM core" evidence="5">
    <location>
        <begin position="90"/>
        <end position="309"/>
    </location>
</feature>
<dbReference type="InterPro" id="IPR056488">
    <property type="entry name" value="Zn_ribbon_HMPTM"/>
</dbReference>
<organism evidence="6 7">
    <name type="scientific">Acetonema longum DSM 6540</name>
    <dbReference type="NCBI Taxonomy" id="1009370"/>
    <lineage>
        <taxon>Bacteria</taxon>
        <taxon>Bacillati</taxon>
        <taxon>Bacillota</taxon>
        <taxon>Negativicutes</taxon>
        <taxon>Acetonemataceae</taxon>
        <taxon>Acetonema</taxon>
    </lineage>
</organism>
<protein>
    <submittedName>
        <fullName evidence="6">Fe-S oxidoreductase</fullName>
    </submittedName>
</protein>
<sequence length="468" mass="51654">MKLGETEEVLSTTESLCPVCLRRIPAQRLAAGDDVYLAKSCPDHGGFRTIIWRGQPAYHSWAVTKLPSQPPVCAQPAEKGCPFDCGLCPDHRQHTCCVLLEVTQRCNLNCPVCFAFAGGDHTREDPDLKTVENWYRLLLASGGPYNIQLSGGEPTLRDDLPNIIALGRSLGFTFFQLNTNGLRLAREPGYAERLKQAGLDCVFLQFDGTSDRVYETMRGKALLDVKKAAVDNCARQQLGVVLVPTLAPGVNRLDIGGILQLALSLMPTVRGVHFQPVSYFGRYPQPPSDKERITIPEVLRAIEEQTGGRMKAEDFHPPGAENSYCSFSAHYVVMADGELKALSRRQACCCPPQPAAEGARKAQAFVARHWAGSCCSQAAGADEERASEDCAMNLDSLDVFLKRVGEFSFCVSGMAFQDVWNLELERLRDCFIHVVSPDARIIPFCAYNLTDREGRPLYRPGWQLPQPS</sequence>
<dbReference type="EMBL" id="AFGF01000016">
    <property type="protein sequence ID" value="EGO65641.1"/>
    <property type="molecule type" value="Genomic_DNA"/>
</dbReference>
<dbReference type="SFLD" id="SFLDS00029">
    <property type="entry name" value="Radical_SAM"/>
    <property type="match status" value="1"/>
</dbReference>
<dbReference type="SFLD" id="SFLDG01100">
    <property type="entry name" value="methyltransferase_(Class_D)"/>
    <property type="match status" value="1"/>
</dbReference>
<dbReference type="PANTHER" id="PTHR43306:SF1">
    <property type="entry name" value="7,8-DIHYDRO-6-HYDROXYMETHYLPTERIN DIMETHYLTRANSFERASE"/>
    <property type="match status" value="1"/>
</dbReference>
<dbReference type="Pfam" id="PF04055">
    <property type="entry name" value="Radical_SAM"/>
    <property type="match status" value="1"/>
</dbReference>
<dbReference type="SFLD" id="SFLDG01067">
    <property type="entry name" value="SPASM/twitch_domain_containing"/>
    <property type="match status" value="1"/>
</dbReference>
<keyword evidence="7" id="KW-1185">Reference proteome</keyword>
<dbReference type="PROSITE" id="PS51918">
    <property type="entry name" value="RADICAL_SAM"/>
    <property type="match status" value="1"/>
</dbReference>
<dbReference type="PANTHER" id="PTHR43306">
    <property type="entry name" value="7,8-DIHYDRO-6-HYDROXYMETHYLPTERIN DIMETHYLTRANSFERASE"/>
    <property type="match status" value="1"/>
</dbReference>
<dbReference type="eggNOG" id="COG1964">
    <property type="taxonomic scope" value="Bacteria"/>
</dbReference>
<keyword evidence="4" id="KW-0411">Iron-sulfur</keyword>
<dbReference type="Gene3D" id="3.20.20.70">
    <property type="entry name" value="Aldolase class I"/>
    <property type="match status" value="1"/>
</dbReference>
<dbReference type="InterPro" id="IPR034474">
    <property type="entry name" value="Methyltransferase_Class_D"/>
</dbReference>
<gene>
    <name evidence="6" type="ORF">ALO_01959</name>
</gene>
<dbReference type="SUPFAM" id="SSF102114">
    <property type="entry name" value="Radical SAM enzymes"/>
    <property type="match status" value="1"/>
</dbReference>
<keyword evidence="1" id="KW-0949">S-adenosyl-L-methionine</keyword>
<evidence type="ECO:0000313" key="6">
    <source>
        <dbReference type="EMBL" id="EGO65641.1"/>
    </source>
</evidence>
<keyword evidence="3" id="KW-0408">Iron</keyword>
<evidence type="ECO:0000256" key="3">
    <source>
        <dbReference type="ARBA" id="ARBA00023004"/>
    </source>
</evidence>
<dbReference type="CDD" id="cd01335">
    <property type="entry name" value="Radical_SAM"/>
    <property type="match status" value="1"/>
</dbReference>
<keyword evidence="2" id="KW-0479">Metal-binding</keyword>
<dbReference type="InterPro" id="IPR007197">
    <property type="entry name" value="rSAM"/>
</dbReference>
<dbReference type="Proteomes" id="UP000003240">
    <property type="component" value="Unassembled WGS sequence"/>
</dbReference>
<evidence type="ECO:0000256" key="4">
    <source>
        <dbReference type="ARBA" id="ARBA00023014"/>
    </source>
</evidence>
<dbReference type="NCBIfam" id="NF045646">
    <property type="entry name" value="rSAM_Se_TrsS"/>
    <property type="match status" value="1"/>
</dbReference>
<dbReference type="GO" id="GO:0051536">
    <property type="term" value="F:iron-sulfur cluster binding"/>
    <property type="evidence" value="ECO:0007669"/>
    <property type="project" value="UniProtKB-KW"/>
</dbReference>
<dbReference type="STRING" id="1009370.ALO_01959"/>
<dbReference type="InterPro" id="IPR013785">
    <property type="entry name" value="Aldolase_TIM"/>
</dbReference>
<dbReference type="AlphaFoldDB" id="F7NEC9"/>